<evidence type="ECO:0000256" key="5">
    <source>
        <dbReference type="ARBA" id="ARBA00022840"/>
    </source>
</evidence>
<organism evidence="12 13">
    <name type="scientific">Steinernema glaseri</name>
    <dbReference type="NCBI Taxonomy" id="37863"/>
    <lineage>
        <taxon>Eukaryota</taxon>
        <taxon>Metazoa</taxon>
        <taxon>Ecdysozoa</taxon>
        <taxon>Nematoda</taxon>
        <taxon>Chromadorea</taxon>
        <taxon>Rhabditida</taxon>
        <taxon>Tylenchina</taxon>
        <taxon>Panagrolaimomorpha</taxon>
        <taxon>Strongyloidoidea</taxon>
        <taxon>Steinernematidae</taxon>
        <taxon>Steinernema</taxon>
    </lineage>
</organism>
<dbReference type="PANTHER" id="PTHR24350">
    <property type="entry name" value="SERINE/THREONINE-PROTEIN KINASE IAL-RELATED"/>
    <property type="match status" value="1"/>
</dbReference>
<feature type="cross-link" description="Glycyl lysine isopeptide (Lys-Gly) (interchain with G-Cter in SUMO2)" evidence="10">
    <location>
        <position position="157"/>
    </location>
</feature>
<keyword evidence="4" id="KW-0418">Kinase</keyword>
<feature type="domain" description="Protein kinase" evidence="11">
    <location>
        <begin position="32"/>
        <end position="194"/>
    </location>
</feature>
<keyword evidence="5 9" id="KW-0067">ATP-binding</keyword>
<accession>A0A1I7Z0X5</accession>
<feature type="binding site" evidence="9">
    <location>
        <position position="173"/>
    </location>
    <ligand>
        <name>ATP</name>
        <dbReference type="ChEBI" id="CHEBI:30616"/>
    </ligand>
</feature>
<proteinExistence type="predicted"/>
<dbReference type="PROSITE" id="PS00108">
    <property type="entry name" value="PROTEIN_KINASE_ST"/>
    <property type="match status" value="1"/>
</dbReference>
<keyword evidence="2" id="KW-0808">Transferase</keyword>
<dbReference type="WBParaSite" id="L893_g21806.t1">
    <property type="protein sequence ID" value="L893_g21806.t1"/>
    <property type="gene ID" value="L893_g21806"/>
</dbReference>
<feature type="binding site" evidence="9">
    <location>
        <position position="61"/>
    </location>
    <ligand>
        <name>ATP</name>
        <dbReference type="ChEBI" id="CHEBI:30616"/>
    </ligand>
</feature>
<evidence type="ECO:0000256" key="1">
    <source>
        <dbReference type="ARBA" id="ARBA00022527"/>
    </source>
</evidence>
<feature type="binding site" evidence="9">
    <location>
        <position position="42"/>
    </location>
    <ligand>
        <name>ATP</name>
        <dbReference type="ChEBI" id="CHEBI:30616"/>
    </ligand>
</feature>
<dbReference type="InterPro" id="IPR008271">
    <property type="entry name" value="Ser/Thr_kinase_AS"/>
</dbReference>
<keyword evidence="12" id="KW-1185">Reference proteome</keyword>
<dbReference type="AlphaFoldDB" id="A0A1I7Z0X5"/>
<dbReference type="InterPro" id="IPR011009">
    <property type="entry name" value="Kinase-like_dom_sf"/>
</dbReference>
<reference evidence="13" key="1">
    <citation type="submission" date="2016-11" db="UniProtKB">
        <authorList>
            <consortium name="WormBaseParasite"/>
        </authorList>
    </citation>
    <scope>IDENTIFICATION</scope>
</reference>
<protein>
    <submittedName>
        <fullName evidence="13">Aurora kinase</fullName>
    </submittedName>
</protein>
<dbReference type="Proteomes" id="UP000095287">
    <property type="component" value="Unplaced"/>
</dbReference>
<dbReference type="InterPro" id="IPR030616">
    <property type="entry name" value="Aur-like"/>
</dbReference>
<feature type="active site" description="Proton acceptor" evidence="8">
    <location>
        <position position="155"/>
    </location>
</feature>
<comment type="catalytic activity">
    <reaction evidence="7">
        <text>L-seryl-[protein] + ATP = O-phospho-L-seryl-[protein] + ADP + H(+)</text>
        <dbReference type="Rhea" id="RHEA:17989"/>
        <dbReference type="Rhea" id="RHEA-COMP:9863"/>
        <dbReference type="Rhea" id="RHEA-COMP:11604"/>
        <dbReference type="ChEBI" id="CHEBI:15378"/>
        <dbReference type="ChEBI" id="CHEBI:29999"/>
        <dbReference type="ChEBI" id="CHEBI:30616"/>
        <dbReference type="ChEBI" id="CHEBI:83421"/>
        <dbReference type="ChEBI" id="CHEBI:456216"/>
        <dbReference type="EC" id="2.7.11.1"/>
    </reaction>
</comment>
<sequence length="194" mass="21408">MSTSTPAVQGESSIPSSALSALTAALQQFQCSAESKLVSSTKHSYVYHSHSRLFARDIAIKLLLTENIPEHVVKKFVARELIVVRSVDHPHLLKALDVAVHGNVIIIAMPFCAGGHLLNALKQKGKFSELQTARIFRQVVEAIGYLHSRNVAHRDVKLENILFTDQGDVKLIDYGFAIPMPNGRRRARSQCGTK</sequence>
<evidence type="ECO:0000256" key="6">
    <source>
        <dbReference type="ARBA" id="ARBA00047899"/>
    </source>
</evidence>
<dbReference type="GO" id="GO:0004674">
    <property type="term" value="F:protein serine/threonine kinase activity"/>
    <property type="evidence" value="ECO:0007669"/>
    <property type="project" value="UniProtKB-KW"/>
</dbReference>
<evidence type="ECO:0000256" key="9">
    <source>
        <dbReference type="PIRSR" id="PIRSR630616-2"/>
    </source>
</evidence>
<evidence type="ECO:0000256" key="3">
    <source>
        <dbReference type="ARBA" id="ARBA00022741"/>
    </source>
</evidence>
<comment type="catalytic activity">
    <reaction evidence="6">
        <text>L-threonyl-[protein] + ATP = O-phospho-L-threonyl-[protein] + ADP + H(+)</text>
        <dbReference type="Rhea" id="RHEA:46608"/>
        <dbReference type="Rhea" id="RHEA-COMP:11060"/>
        <dbReference type="Rhea" id="RHEA-COMP:11605"/>
        <dbReference type="ChEBI" id="CHEBI:15378"/>
        <dbReference type="ChEBI" id="CHEBI:30013"/>
        <dbReference type="ChEBI" id="CHEBI:30616"/>
        <dbReference type="ChEBI" id="CHEBI:61977"/>
        <dbReference type="ChEBI" id="CHEBI:456216"/>
        <dbReference type="EC" id="2.7.11.1"/>
    </reaction>
</comment>
<dbReference type="PROSITE" id="PS50011">
    <property type="entry name" value="PROTEIN_KINASE_DOM"/>
    <property type="match status" value="1"/>
</dbReference>
<name>A0A1I7Z0X5_9BILA</name>
<keyword evidence="1" id="KW-0723">Serine/threonine-protein kinase</keyword>
<evidence type="ECO:0000313" key="13">
    <source>
        <dbReference type="WBParaSite" id="L893_g21806.t1"/>
    </source>
</evidence>
<dbReference type="Gene3D" id="1.10.510.10">
    <property type="entry name" value="Transferase(Phosphotransferase) domain 1"/>
    <property type="match status" value="1"/>
</dbReference>
<dbReference type="SUPFAM" id="SSF56112">
    <property type="entry name" value="Protein kinase-like (PK-like)"/>
    <property type="match status" value="1"/>
</dbReference>
<evidence type="ECO:0000313" key="12">
    <source>
        <dbReference type="Proteomes" id="UP000095287"/>
    </source>
</evidence>
<dbReference type="GO" id="GO:0005524">
    <property type="term" value="F:ATP binding"/>
    <property type="evidence" value="ECO:0007669"/>
    <property type="project" value="UniProtKB-KW"/>
</dbReference>
<evidence type="ECO:0000256" key="7">
    <source>
        <dbReference type="ARBA" id="ARBA00048679"/>
    </source>
</evidence>
<keyword evidence="3 9" id="KW-0547">Nucleotide-binding</keyword>
<evidence type="ECO:0000256" key="4">
    <source>
        <dbReference type="ARBA" id="ARBA00022777"/>
    </source>
</evidence>
<dbReference type="Pfam" id="PF00069">
    <property type="entry name" value="Pkinase"/>
    <property type="match status" value="1"/>
</dbReference>
<evidence type="ECO:0000256" key="10">
    <source>
        <dbReference type="PIRSR" id="PIRSR630616-3"/>
    </source>
</evidence>
<feature type="binding site" evidence="9">
    <location>
        <begin position="159"/>
        <end position="160"/>
    </location>
    <ligand>
        <name>ATP</name>
        <dbReference type="ChEBI" id="CHEBI:30616"/>
    </ligand>
</feature>
<dbReference type="SMART" id="SM00220">
    <property type="entry name" value="S_TKc"/>
    <property type="match status" value="1"/>
</dbReference>
<evidence type="ECO:0000256" key="2">
    <source>
        <dbReference type="ARBA" id="ARBA00022679"/>
    </source>
</evidence>
<dbReference type="InterPro" id="IPR000719">
    <property type="entry name" value="Prot_kinase_dom"/>
</dbReference>
<evidence type="ECO:0000256" key="8">
    <source>
        <dbReference type="PIRSR" id="PIRSR630616-1"/>
    </source>
</evidence>
<evidence type="ECO:0000259" key="11">
    <source>
        <dbReference type="PROSITE" id="PS50011"/>
    </source>
</evidence>